<feature type="transmembrane region" description="Helical" evidence="1">
    <location>
        <begin position="381"/>
        <end position="404"/>
    </location>
</feature>
<dbReference type="Pfam" id="PF00115">
    <property type="entry name" value="COX1"/>
    <property type="match status" value="1"/>
</dbReference>
<dbReference type="SUPFAM" id="SSF81442">
    <property type="entry name" value="Cytochrome c oxidase subunit I-like"/>
    <property type="match status" value="1"/>
</dbReference>
<gene>
    <name evidence="3" type="ORF">SACC_32410</name>
</gene>
<dbReference type="GO" id="GO:0016020">
    <property type="term" value="C:membrane"/>
    <property type="evidence" value="ECO:0007669"/>
    <property type="project" value="InterPro"/>
</dbReference>
<dbReference type="CDD" id="cd00919">
    <property type="entry name" value="Heme_Cu_Oxidase_I"/>
    <property type="match status" value="1"/>
</dbReference>
<evidence type="ECO:0000259" key="2">
    <source>
        <dbReference type="PROSITE" id="PS50855"/>
    </source>
</evidence>
<evidence type="ECO:0000256" key="1">
    <source>
        <dbReference type="SAM" id="Phobius"/>
    </source>
</evidence>
<accession>A0AAQ4CWP3</accession>
<dbReference type="Proteomes" id="UP001319921">
    <property type="component" value="Chromosome"/>
</dbReference>
<feature type="transmembrane region" description="Helical" evidence="1">
    <location>
        <begin position="75"/>
        <end position="92"/>
    </location>
</feature>
<dbReference type="PROSITE" id="PS50855">
    <property type="entry name" value="COX1"/>
    <property type="match status" value="1"/>
</dbReference>
<name>A0AAQ4CWP3_9CREN</name>
<feature type="transmembrane region" description="Helical" evidence="1">
    <location>
        <begin position="21"/>
        <end position="43"/>
    </location>
</feature>
<evidence type="ECO:0000313" key="3">
    <source>
        <dbReference type="EMBL" id="BDC00225.1"/>
    </source>
</evidence>
<dbReference type="RefSeq" id="WP_229570963.1">
    <property type="nucleotide sequence ID" value="NZ_AP025226.1"/>
</dbReference>
<dbReference type="InterPro" id="IPR023616">
    <property type="entry name" value="Cyt_c_oxase-like_su1_dom"/>
</dbReference>
<feature type="transmembrane region" description="Helical" evidence="1">
    <location>
        <begin position="459"/>
        <end position="480"/>
    </location>
</feature>
<feature type="transmembrane region" description="Helical" evidence="1">
    <location>
        <begin position="240"/>
        <end position="267"/>
    </location>
</feature>
<dbReference type="PRINTS" id="PR01165">
    <property type="entry name" value="CYCOXIDASEI"/>
</dbReference>
<organism evidence="3 4">
    <name type="scientific">Saccharolobus caldissimus</name>
    <dbReference type="NCBI Taxonomy" id="1702097"/>
    <lineage>
        <taxon>Archaea</taxon>
        <taxon>Thermoproteota</taxon>
        <taxon>Thermoprotei</taxon>
        <taxon>Sulfolobales</taxon>
        <taxon>Sulfolobaceae</taxon>
        <taxon>Saccharolobus</taxon>
    </lineage>
</organism>
<feature type="transmembrane region" description="Helical" evidence="1">
    <location>
        <begin position="341"/>
        <end position="361"/>
    </location>
</feature>
<protein>
    <submittedName>
        <fullName evidence="3">Oxidase</fullName>
    </submittedName>
</protein>
<dbReference type="GO" id="GO:0020037">
    <property type="term" value="F:heme binding"/>
    <property type="evidence" value="ECO:0007669"/>
    <property type="project" value="InterPro"/>
</dbReference>
<feature type="transmembrane region" description="Helical" evidence="1">
    <location>
        <begin position="536"/>
        <end position="561"/>
    </location>
</feature>
<dbReference type="GO" id="GO:0009060">
    <property type="term" value="P:aerobic respiration"/>
    <property type="evidence" value="ECO:0007669"/>
    <property type="project" value="InterPro"/>
</dbReference>
<evidence type="ECO:0000313" key="4">
    <source>
        <dbReference type="Proteomes" id="UP001319921"/>
    </source>
</evidence>
<feature type="transmembrane region" description="Helical" evidence="1">
    <location>
        <begin position="104"/>
        <end position="125"/>
    </location>
</feature>
<dbReference type="PANTHER" id="PTHR10422">
    <property type="entry name" value="CYTOCHROME C OXIDASE SUBUNIT 1"/>
    <property type="match status" value="1"/>
</dbReference>
<feature type="transmembrane region" description="Helical" evidence="1">
    <location>
        <begin position="311"/>
        <end position="329"/>
    </location>
</feature>
<keyword evidence="1" id="KW-0472">Membrane</keyword>
<dbReference type="GO" id="GO:0022904">
    <property type="term" value="P:respiratory electron transport chain"/>
    <property type="evidence" value="ECO:0007669"/>
    <property type="project" value="TreeGrafter"/>
</dbReference>
<keyword evidence="4" id="KW-1185">Reference proteome</keyword>
<reference evidence="3 4" key="1">
    <citation type="journal article" date="2022" name="Microbiol. Resour. Announc.">
        <title>Complete Genome Sequence of the Hyperthermophilic and Acidophilic Archaeon Saccharolobus caldissimus Strain HS-3T.</title>
        <authorList>
            <person name="Sakai H.D."/>
            <person name="Kurosawa N."/>
        </authorList>
    </citation>
    <scope>NUCLEOTIDE SEQUENCE [LARGE SCALE GENOMIC DNA]</scope>
    <source>
        <strain evidence="3 4">JCM32116</strain>
    </source>
</reference>
<dbReference type="GO" id="GO:0004129">
    <property type="term" value="F:cytochrome-c oxidase activity"/>
    <property type="evidence" value="ECO:0007669"/>
    <property type="project" value="InterPro"/>
</dbReference>
<feature type="domain" description="Cytochrome oxidase subunit I profile" evidence="2">
    <location>
        <begin position="20"/>
        <end position="531"/>
    </location>
</feature>
<feature type="transmembrane region" description="Helical" evidence="1">
    <location>
        <begin position="197"/>
        <end position="220"/>
    </location>
</feature>
<feature type="transmembrane region" description="Helical" evidence="1">
    <location>
        <begin position="161"/>
        <end position="185"/>
    </location>
</feature>
<dbReference type="InterPro" id="IPR000883">
    <property type="entry name" value="Cyt_C_Oxase_1"/>
</dbReference>
<feature type="transmembrane region" description="Helical" evidence="1">
    <location>
        <begin position="279"/>
        <end position="299"/>
    </location>
</feature>
<dbReference type="InterPro" id="IPR036927">
    <property type="entry name" value="Cyt_c_oxase-like_su1_sf"/>
</dbReference>
<dbReference type="EMBL" id="AP025226">
    <property type="protein sequence ID" value="BDC00225.1"/>
    <property type="molecule type" value="Genomic_DNA"/>
</dbReference>
<dbReference type="GO" id="GO:0015990">
    <property type="term" value="P:electron transport coupled proton transport"/>
    <property type="evidence" value="ECO:0007669"/>
    <property type="project" value="TreeGrafter"/>
</dbReference>
<dbReference type="Gene3D" id="1.20.210.10">
    <property type="entry name" value="Cytochrome c oxidase-like, subunit I domain"/>
    <property type="match status" value="1"/>
</dbReference>
<sequence length="594" mass="66330">MGLKDVIVDLFQLDKDWTTRIVMGMLVLGVIWGLLGVIDSLMVRLDEAAWGLSANLIFTPQEYFAGITLHAERDLFGFAQQVIYAIFIYFTIKLLNIEPRAKWMLNLGFILINISMMLMEGPILIVPAAGFDNYFSATIWYYLSPLGIPGYSMYVVSPLFFWGWILLDAFTYIDGFWIVYHYYLASKNMKEKLPVPLVYFLMVTLMFMIGYSGVTAADVWDVLAFYHLVGLDPIANQIAFWIFGHAIVYMAWVPAVGALYLLIPMLANKPLYSDRMGRISALLYLIFSNNVPIHHLYMVNLPVALKLLQEVLTYSVVIPSMMTFFNLWATAKGANVNWNIITAWTVTSFAGAIAAGVTGIANATVSFDSIVHNTDWVVGHFHAMILWSIVPAAWAVLYIMITMMSGRMWFSRLMSWIHYIGYMIGTTLLIIGFELIGFYGVVRRAEIYPRVPGLIDAEVMATVGAIIAQLATLVWFLNLVMTLVKGRIIRTEGLSLLQIAGTVAASLEWPTELPLFAPSINFIKSHVSKYSTNKKALTSMIFIAILGGILIIASAFALAFAGNGYTIQTWIWIAILTLGIILSAVGSLKGMKSI</sequence>
<dbReference type="KEGG" id="scas:SACC_32410"/>
<feature type="transmembrane region" description="Helical" evidence="1">
    <location>
        <begin position="416"/>
        <end position="439"/>
    </location>
</feature>
<dbReference type="GeneID" id="68867963"/>
<keyword evidence="1" id="KW-0812">Transmembrane</keyword>
<keyword evidence="1" id="KW-1133">Transmembrane helix</keyword>
<dbReference type="PANTHER" id="PTHR10422:SF18">
    <property type="entry name" value="CYTOCHROME C OXIDASE SUBUNIT 1"/>
    <property type="match status" value="1"/>
</dbReference>
<dbReference type="AlphaFoldDB" id="A0AAQ4CWP3"/>
<proteinExistence type="predicted"/>
<feature type="transmembrane region" description="Helical" evidence="1">
    <location>
        <begin position="567"/>
        <end position="588"/>
    </location>
</feature>